<accession>I3VQ47</accession>
<feature type="region of interest" description="Disordered" evidence="1">
    <location>
        <begin position="27"/>
        <end position="57"/>
    </location>
</feature>
<evidence type="ECO:0000256" key="1">
    <source>
        <dbReference type="SAM" id="MobiDB-lite"/>
    </source>
</evidence>
<sequence length="57" mass="6526">MRWIGHRKQVFFLDRQRTIYISDAARPSGRRDRVAPLAREGARSGPRGPKARAASMF</sequence>
<dbReference type="KEGG" id="vg:80534781"/>
<reference evidence="2 3" key="1">
    <citation type="journal article" date="2012" name="J. Virol.">
        <title>A Novel Bat Herpesvirus Encodes Homologues of Major Histocompatibility Complex Classes I and II, C-Type Lectin, and a Unique Family of Immune-Related Genes.</title>
        <authorList>
            <person name="Zhang H."/>
            <person name="Todd S."/>
            <person name="Tachedjian M."/>
            <person name="Barr J.A."/>
            <person name="Luo M."/>
            <person name="Yu M."/>
            <person name="Marsh G.A."/>
            <person name="Crameri G."/>
            <person name="Wang L.F."/>
        </authorList>
    </citation>
    <scope>NUCLEOTIDE SEQUENCE [LARGE SCALE GENOMIC DNA]</scope>
    <source>
        <strain evidence="2">B7D8</strain>
    </source>
</reference>
<evidence type="ECO:0000313" key="3">
    <source>
        <dbReference type="Proteomes" id="UP000103899"/>
    </source>
</evidence>
<dbReference type="GeneID" id="80534781"/>
<dbReference type="Proteomes" id="UP000103899">
    <property type="component" value="Segment"/>
</dbReference>
<proteinExistence type="predicted"/>
<dbReference type="EMBL" id="JQ805139">
    <property type="protein sequence ID" value="AFK83891.1"/>
    <property type="molecule type" value="Genomic_DNA"/>
</dbReference>
<evidence type="ECO:0000313" key="2">
    <source>
        <dbReference type="EMBL" id="AFK83891.1"/>
    </source>
</evidence>
<protein>
    <submittedName>
        <fullName evidence="2">B58</fullName>
    </submittedName>
</protein>
<dbReference type="RefSeq" id="YP_010797078.1">
    <property type="nucleotide sequence ID" value="NC_076129.1"/>
</dbReference>
<organism evidence="2 3">
    <name type="scientific">miniopterid betaherpesvirus 1</name>
    <dbReference type="NCBI Taxonomy" id="3070189"/>
    <lineage>
        <taxon>Viruses</taxon>
        <taxon>Duplodnaviria</taxon>
        <taxon>Heunggongvirae</taxon>
        <taxon>Peploviricota</taxon>
        <taxon>Herviviricetes</taxon>
        <taxon>Herpesvirales</taxon>
        <taxon>Orthoherpesviridae</taxon>
        <taxon>Betaherpesvirinae</taxon>
        <taxon>Quwivirus</taxon>
        <taxon>Quwivirus miniopteridbeta1</taxon>
    </lineage>
</organism>
<keyword evidence="3" id="KW-1185">Reference proteome</keyword>
<name>I3VQ47_9BETA</name>